<evidence type="ECO:0000313" key="2">
    <source>
        <dbReference type="EMBL" id="KYN89447.1"/>
    </source>
</evidence>
<feature type="non-terminal residue" evidence="2">
    <location>
        <position position="1"/>
    </location>
</feature>
<dbReference type="RefSeq" id="WP_061896624.1">
    <property type="nucleotide sequence ID" value="NZ_LOBR01000019.1"/>
</dbReference>
<keyword evidence="1" id="KW-1133">Transmembrane helix</keyword>
<evidence type="ECO:0000256" key="1">
    <source>
        <dbReference type="SAM" id="Phobius"/>
    </source>
</evidence>
<keyword evidence="1" id="KW-0812">Transmembrane</keyword>
<name>A0A151L079_9VIBR</name>
<dbReference type="Proteomes" id="UP000075346">
    <property type="component" value="Unassembled WGS sequence"/>
</dbReference>
<dbReference type="EMBL" id="LOBR01000019">
    <property type="protein sequence ID" value="KYN89447.1"/>
    <property type="molecule type" value="Genomic_DNA"/>
</dbReference>
<protein>
    <recommendedName>
        <fullName evidence="4">DUF4145 domain-containing protein</fullName>
    </recommendedName>
</protein>
<gene>
    <name evidence="2" type="ORF">ATY37_12950</name>
</gene>
<evidence type="ECO:0000313" key="3">
    <source>
        <dbReference type="Proteomes" id="UP000075346"/>
    </source>
</evidence>
<evidence type="ECO:0008006" key="4">
    <source>
        <dbReference type="Google" id="ProtNLM"/>
    </source>
</evidence>
<comment type="caution">
    <text evidence="2">The sequence shown here is derived from an EMBL/GenBank/DDBJ whole genome shotgun (WGS) entry which is preliminary data.</text>
</comment>
<dbReference type="AlphaFoldDB" id="A0A151L079"/>
<reference evidence="3" key="1">
    <citation type="submission" date="2015-12" db="EMBL/GenBank/DDBJ databases">
        <authorList>
            <person name="Shamseldin A."/>
            <person name="Moawad H."/>
            <person name="Abd El-Rahim W.M."/>
            <person name="Sadowsky M.J."/>
        </authorList>
    </citation>
    <scope>NUCLEOTIDE SEQUENCE [LARGE SCALE GENOMIC DNA]</scope>
    <source>
        <strain evidence="3">2538-88</strain>
    </source>
</reference>
<accession>A0A151L079</accession>
<organism evidence="2 3">
    <name type="scientific">Vibrio cidicii</name>
    <dbReference type="NCBI Taxonomy" id="1763883"/>
    <lineage>
        <taxon>Bacteria</taxon>
        <taxon>Pseudomonadati</taxon>
        <taxon>Pseudomonadota</taxon>
        <taxon>Gammaproteobacteria</taxon>
        <taxon>Vibrionales</taxon>
        <taxon>Vibrionaceae</taxon>
        <taxon>Vibrio</taxon>
    </lineage>
</organism>
<feature type="transmembrane region" description="Helical" evidence="1">
    <location>
        <begin position="18"/>
        <end position="35"/>
    </location>
</feature>
<keyword evidence="1" id="KW-0472">Membrane</keyword>
<proteinExistence type="predicted"/>
<sequence length="198" mass="22415">LKFRGRYYLDWKTFTVEIVKAVAWPLVVAVIAFQLKDKISELLPRIKKLKHKDTELEFAEGVSKLVREQEAEGNHQPEVPVTNEVQERYNFLLKLADISPRSAVLEAFREIEHASASTISKLSAEPSAHGGKSPLSIQRQLSELALTKNEVKMFNQLRVLRNKAAHDRDFNLHGMPIEAYIDLSLSLANRISLAGTEL</sequence>